<evidence type="ECO:0000256" key="2">
    <source>
        <dbReference type="PIRSR" id="PIRSR005902-1"/>
    </source>
</evidence>
<dbReference type="eggNOG" id="arCOG00891">
    <property type="taxonomic scope" value="Archaea"/>
</dbReference>
<keyword evidence="1 2" id="KW-0479">Metal-binding</keyword>
<dbReference type="OrthoDB" id="26412at2157"/>
<dbReference type="STRING" id="387631.Asulf_00156"/>
<protein>
    <submittedName>
        <fullName evidence="3">Hydrolase, TatD family</fullName>
    </submittedName>
</protein>
<dbReference type="AlphaFoldDB" id="N0BIA1"/>
<evidence type="ECO:0000313" key="3">
    <source>
        <dbReference type="EMBL" id="AGK60191.1"/>
    </source>
</evidence>
<dbReference type="Pfam" id="PF01026">
    <property type="entry name" value="TatD_DNase"/>
    <property type="match status" value="1"/>
</dbReference>
<dbReference type="PANTHER" id="PTHR46124:SF2">
    <property type="entry name" value="D-AMINOACYL-TRNA DEACYLASE"/>
    <property type="match status" value="1"/>
</dbReference>
<dbReference type="InterPro" id="IPR001130">
    <property type="entry name" value="TatD-like"/>
</dbReference>
<gene>
    <name evidence="3" type="ORF">Asulf_00156</name>
</gene>
<dbReference type="InterPro" id="IPR032466">
    <property type="entry name" value="Metal_Hydrolase"/>
</dbReference>
<evidence type="ECO:0000313" key="4">
    <source>
        <dbReference type="Proteomes" id="UP000013307"/>
    </source>
</evidence>
<evidence type="ECO:0000256" key="1">
    <source>
        <dbReference type="ARBA" id="ARBA00022723"/>
    </source>
</evidence>
<dbReference type="Proteomes" id="UP000013307">
    <property type="component" value="Chromosome"/>
</dbReference>
<dbReference type="KEGG" id="ast:Asulf_00156"/>
<feature type="binding site" evidence="2">
    <location>
        <position position="8"/>
    </location>
    <ligand>
        <name>a divalent metal cation</name>
        <dbReference type="ChEBI" id="CHEBI:60240"/>
        <label>1</label>
    </ligand>
</feature>
<feature type="binding site" evidence="2">
    <location>
        <position position="90"/>
    </location>
    <ligand>
        <name>a divalent metal cation</name>
        <dbReference type="ChEBI" id="CHEBI:60240"/>
        <label>1</label>
    </ligand>
</feature>
<dbReference type="PANTHER" id="PTHR46124">
    <property type="entry name" value="D-AMINOACYL-TRNA DEACYLASE"/>
    <property type="match status" value="1"/>
</dbReference>
<dbReference type="SUPFAM" id="SSF51556">
    <property type="entry name" value="Metallo-dependent hydrolases"/>
    <property type="match status" value="1"/>
</dbReference>
<proteinExistence type="predicted"/>
<feature type="binding site" evidence="2">
    <location>
        <position position="126"/>
    </location>
    <ligand>
        <name>a divalent metal cation</name>
        <dbReference type="ChEBI" id="CHEBI:60240"/>
        <label>2</label>
    </ligand>
</feature>
<dbReference type="Gene3D" id="3.20.20.140">
    <property type="entry name" value="Metal-dependent hydrolases"/>
    <property type="match status" value="1"/>
</dbReference>
<feature type="binding site" evidence="2">
    <location>
        <position position="10"/>
    </location>
    <ligand>
        <name>a divalent metal cation</name>
        <dbReference type="ChEBI" id="CHEBI:60240"/>
        <label>1</label>
    </ligand>
</feature>
<dbReference type="RefSeq" id="WP_015589790.1">
    <property type="nucleotide sequence ID" value="NC_021169.1"/>
</dbReference>
<dbReference type="GO" id="GO:0004536">
    <property type="term" value="F:DNA nuclease activity"/>
    <property type="evidence" value="ECO:0007669"/>
    <property type="project" value="InterPro"/>
</dbReference>
<feature type="binding site" evidence="2">
    <location>
        <position position="196"/>
    </location>
    <ligand>
        <name>a divalent metal cation</name>
        <dbReference type="ChEBI" id="CHEBI:60240"/>
        <label>1</label>
    </ligand>
</feature>
<accession>N0BIA1</accession>
<keyword evidence="3" id="KW-0378">Hydrolase</keyword>
<dbReference type="GO" id="GO:0046872">
    <property type="term" value="F:metal ion binding"/>
    <property type="evidence" value="ECO:0007669"/>
    <property type="project" value="UniProtKB-KW"/>
</dbReference>
<dbReference type="CDD" id="cd01310">
    <property type="entry name" value="TatD_DNAse"/>
    <property type="match status" value="1"/>
</dbReference>
<sequence length="246" mass="27705">MYELIDSHCHIQIKNFDRDRQEVIRRAISNGVVGIVVSGYDISSNHKALNLKSSNIFATLGFSPTMNTKGHEHVISQIMEHQNEIVAVGEVGIDRVKGRLPFDEQKKIFESFLRLASEMDKPVVIHARDAEIEAIDLASRYGVKAMIHCFNGSLKAFRLAKDSGAIVSISTMVTFSDRLKRVVREMDLENVVIETDSPFLSPKRGRNEPANLVYAVNEISKLIEEDKEEVARITKRNAEDFYGISV</sequence>
<reference evidence="3 4" key="1">
    <citation type="journal article" date="2013" name="Genome Announc.">
        <title>Complete Genome Sequence of the Thermophilic and Facultatively Chemolithoautotrophic Sulfate Reducer Archaeoglobus sulfaticallidus Strain PM70-1T.</title>
        <authorList>
            <person name="Stokke R."/>
            <person name="Hocking W.P."/>
            <person name="Steinsbu B.O."/>
            <person name="Steen I.H."/>
        </authorList>
    </citation>
    <scope>NUCLEOTIDE SEQUENCE [LARGE SCALE GENOMIC DNA]</scope>
    <source>
        <strain evidence="3">PM70-1</strain>
    </source>
</reference>
<dbReference type="EMBL" id="CP005290">
    <property type="protein sequence ID" value="AGK60191.1"/>
    <property type="molecule type" value="Genomic_DNA"/>
</dbReference>
<dbReference type="HOGENOM" id="CLU_031506_5_2_2"/>
<organism evidence="3 4">
    <name type="scientific">Archaeoglobus sulfaticallidus PM70-1</name>
    <dbReference type="NCBI Taxonomy" id="387631"/>
    <lineage>
        <taxon>Archaea</taxon>
        <taxon>Methanobacteriati</taxon>
        <taxon>Methanobacteriota</taxon>
        <taxon>Archaeoglobi</taxon>
        <taxon>Archaeoglobales</taxon>
        <taxon>Archaeoglobaceae</taxon>
        <taxon>Archaeoglobus</taxon>
    </lineage>
</organism>
<dbReference type="NCBIfam" id="TIGR00010">
    <property type="entry name" value="YchF/TatD family DNA exonuclease"/>
    <property type="match status" value="1"/>
</dbReference>
<keyword evidence="4" id="KW-1185">Reference proteome</keyword>
<dbReference type="InterPro" id="IPR015991">
    <property type="entry name" value="TatD/YcfH-like"/>
</dbReference>
<dbReference type="GeneID" id="15391802"/>
<feature type="binding site" evidence="2">
    <location>
        <position position="148"/>
    </location>
    <ligand>
        <name>a divalent metal cation</name>
        <dbReference type="ChEBI" id="CHEBI:60240"/>
        <label>2</label>
    </ligand>
</feature>
<dbReference type="PIRSF" id="PIRSF005902">
    <property type="entry name" value="DNase_TatD"/>
    <property type="match status" value="1"/>
</dbReference>
<name>N0BIA1_9EURY</name>
<dbReference type="GO" id="GO:0016788">
    <property type="term" value="F:hydrolase activity, acting on ester bonds"/>
    <property type="evidence" value="ECO:0007669"/>
    <property type="project" value="InterPro"/>
</dbReference>